<dbReference type="Pfam" id="PF04578">
    <property type="entry name" value="DUF594"/>
    <property type="match status" value="1"/>
</dbReference>
<evidence type="ECO:0000313" key="4">
    <source>
        <dbReference type="EMBL" id="TVT98450.1"/>
    </source>
</evidence>
<dbReference type="AlphaFoldDB" id="A0A5J9SGM7"/>
<keyword evidence="2" id="KW-0472">Membrane</keyword>
<feature type="transmembrane region" description="Helical" evidence="2">
    <location>
        <begin position="47"/>
        <end position="70"/>
    </location>
</feature>
<keyword evidence="5" id="KW-1185">Reference proteome</keyword>
<sequence length="634" mass="71121">MSLTSAVEWWEESQLRVLVLGSLILQWFLFLSSAGRSCAIPGWFRSLIWLAYLGSDALAIYGLATLRYVLTSVSQITVAIYVFCKSWPGGDNNLLAAATLLFIIGVLRCLEKPRALKSASINSLVSASGPAERTTNKEAELQDFVRRAKVFITDHDRHPQQAHSESNDDDSRDALLPSKPLKLFVDHASPYKDRLSVLESLWLLDENEVHCLLRKNLIDVFALLYTKIKMAEGPNPGGTNKITWKEIWSGELRNLCMYLPWAAIGLFQHSNRKAYNGIDVKITYILFSFTAVMEFIGTVTTANVHADGLWHRMVSQYSLVGFFVRDKKYTKTMSVVKFLGFKDFIDQHWCMKSCCSADRVTGLVLGHVKAGWKHHIHDVASFRMFNDHRGHLTLKHNRCDQDLGWSLKKPFDESVLLWHIATDLCFYDTDPLGGRSRCATSNDVLLHHVSATGCREMSNYMMYLLFVNPEMLLPGSRRNLFTTAYAELEGLLKGQEPPLEEGGLTKNIIDRLQSIEEGSQEGFIHDAWALAKVLKALGDEKKMWEVIQGVWVEMLCFSAGRCRGYLHAKALGTGGELLTYVWLLLSSMGMETLTERLQREDHPGGQGNTEAASEGVPTSATSSTSETEPANPPD</sequence>
<proteinExistence type="predicted"/>
<dbReference type="PANTHER" id="PTHR31325">
    <property type="entry name" value="OS01G0798800 PROTEIN-RELATED"/>
    <property type="match status" value="1"/>
</dbReference>
<dbReference type="Pfam" id="PF13968">
    <property type="entry name" value="DUF4220"/>
    <property type="match status" value="1"/>
</dbReference>
<feature type="compositionally biased region" description="Low complexity" evidence="1">
    <location>
        <begin position="617"/>
        <end position="634"/>
    </location>
</feature>
<keyword evidence="2" id="KW-1133">Transmembrane helix</keyword>
<feature type="domain" description="DUF4220" evidence="3">
    <location>
        <begin position="65"/>
        <end position="300"/>
    </location>
</feature>
<dbReference type="Proteomes" id="UP000324897">
    <property type="component" value="Unassembled WGS sequence"/>
</dbReference>
<organism evidence="4 5">
    <name type="scientific">Eragrostis curvula</name>
    <name type="common">weeping love grass</name>
    <dbReference type="NCBI Taxonomy" id="38414"/>
    <lineage>
        <taxon>Eukaryota</taxon>
        <taxon>Viridiplantae</taxon>
        <taxon>Streptophyta</taxon>
        <taxon>Embryophyta</taxon>
        <taxon>Tracheophyta</taxon>
        <taxon>Spermatophyta</taxon>
        <taxon>Magnoliopsida</taxon>
        <taxon>Liliopsida</taxon>
        <taxon>Poales</taxon>
        <taxon>Poaceae</taxon>
        <taxon>PACMAD clade</taxon>
        <taxon>Chloridoideae</taxon>
        <taxon>Eragrostideae</taxon>
        <taxon>Eragrostidinae</taxon>
        <taxon>Eragrostis</taxon>
    </lineage>
</organism>
<name>A0A5J9SGM7_9POAL</name>
<evidence type="ECO:0000256" key="1">
    <source>
        <dbReference type="SAM" id="MobiDB-lite"/>
    </source>
</evidence>
<evidence type="ECO:0000259" key="3">
    <source>
        <dbReference type="Pfam" id="PF13968"/>
    </source>
</evidence>
<protein>
    <recommendedName>
        <fullName evidence="3">DUF4220 domain-containing protein</fullName>
    </recommendedName>
</protein>
<accession>A0A5J9SGM7</accession>
<feature type="transmembrane region" description="Helical" evidence="2">
    <location>
        <begin position="90"/>
        <end position="110"/>
    </location>
</feature>
<evidence type="ECO:0000256" key="2">
    <source>
        <dbReference type="SAM" id="Phobius"/>
    </source>
</evidence>
<keyword evidence="2" id="KW-0812">Transmembrane</keyword>
<feature type="non-terminal residue" evidence="4">
    <location>
        <position position="1"/>
    </location>
</feature>
<dbReference type="InterPro" id="IPR007658">
    <property type="entry name" value="DUF594"/>
</dbReference>
<feature type="region of interest" description="Disordered" evidence="1">
    <location>
        <begin position="598"/>
        <end position="634"/>
    </location>
</feature>
<dbReference type="InterPro" id="IPR025315">
    <property type="entry name" value="DUF4220"/>
</dbReference>
<gene>
    <name evidence="4" type="ORF">EJB05_56247</name>
</gene>
<comment type="caution">
    <text evidence="4">The sequence shown here is derived from an EMBL/GenBank/DDBJ whole genome shotgun (WGS) entry which is preliminary data.</text>
</comment>
<dbReference type="OrthoDB" id="692770at2759"/>
<evidence type="ECO:0000313" key="5">
    <source>
        <dbReference type="Proteomes" id="UP000324897"/>
    </source>
</evidence>
<dbReference type="EMBL" id="RWGY01000855">
    <property type="protein sequence ID" value="TVT98450.1"/>
    <property type="molecule type" value="Genomic_DNA"/>
</dbReference>
<feature type="transmembrane region" description="Helical" evidence="2">
    <location>
        <begin position="15"/>
        <end position="35"/>
    </location>
</feature>
<reference evidence="4 5" key="1">
    <citation type="journal article" date="2019" name="Sci. Rep.">
        <title>A high-quality genome of Eragrostis curvula grass provides insights into Poaceae evolution and supports new strategies to enhance forage quality.</title>
        <authorList>
            <person name="Carballo J."/>
            <person name="Santos B.A.C.M."/>
            <person name="Zappacosta D."/>
            <person name="Garbus I."/>
            <person name="Selva J.P."/>
            <person name="Gallo C.A."/>
            <person name="Diaz A."/>
            <person name="Albertini E."/>
            <person name="Caccamo M."/>
            <person name="Echenique V."/>
        </authorList>
    </citation>
    <scope>NUCLEOTIDE SEQUENCE [LARGE SCALE GENOMIC DNA]</scope>
    <source>
        <strain evidence="5">cv. Victoria</strain>
        <tissue evidence="4">Leaf</tissue>
    </source>
</reference>
<dbReference type="Gramene" id="TVT98450">
    <property type="protein sequence ID" value="TVT98450"/>
    <property type="gene ID" value="EJB05_56247"/>
</dbReference>